<accession>A0A383V015</accession>
<dbReference type="PANTHER" id="PTHR38248:SF2">
    <property type="entry name" value="FUNK1 11"/>
    <property type="match status" value="1"/>
</dbReference>
<feature type="region of interest" description="Disordered" evidence="4">
    <location>
        <begin position="565"/>
        <end position="613"/>
    </location>
</feature>
<feature type="region of interest" description="Disordered" evidence="4">
    <location>
        <begin position="514"/>
        <end position="543"/>
    </location>
</feature>
<dbReference type="AlphaFoldDB" id="A0A383V015"/>
<comment type="catalytic activity">
    <reaction evidence="2">
        <text>L-threonyl-[protein] + ATP = O-phospho-L-threonyl-[protein] + ADP + H(+)</text>
        <dbReference type="Rhea" id="RHEA:46608"/>
        <dbReference type="Rhea" id="RHEA-COMP:11060"/>
        <dbReference type="Rhea" id="RHEA-COMP:11605"/>
        <dbReference type="ChEBI" id="CHEBI:15378"/>
        <dbReference type="ChEBI" id="CHEBI:30013"/>
        <dbReference type="ChEBI" id="CHEBI:30616"/>
        <dbReference type="ChEBI" id="CHEBI:61977"/>
        <dbReference type="ChEBI" id="CHEBI:456216"/>
        <dbReference type="EC" id="2.7.11.1"/>
    </reaction>
</comment>
<dbReference type="InterPro" id="IPR040976">
    <property type="entry name" value="Pkinase_fungal"/>
</dbReference>
<gene>
    <name evidence="6" type="ORF">BLGHR1_15998</name>
</gene>
<protein>
    <recommendedName>
        <fullName evidence="1">non-specific serine/threonine protein kinase</fullName>
        <ecNumber evidence="1">2.7.11.1</ecNumber>
    </recommendedName>
</protein>
<comment type="catalytic activity">
    <reaction evidence="3">
        <text>L-seryl-[protein] + ATP = O-phospho-L-seryl-[protein] + ADP + H(+)</text>
        <dbReference type="Rhea" id="RHEA:17989"/>
        <dbReference type="Rhea" id="RHEA-COMP:9863"/>
        <dbReference type="Rhea" id="RHEA-COMP:11604"/>
        <dbReference type="ChEBI" id="CHEBI:15378"/>
        <dbReference type="ChEBI" id="CHEBI:29999"/>
        <dbReference type="ChEBI" id="CHEBI:30616"/>
        <dbReference type="ChEBI" id="CHEBI:83421"/>
        <dbReference type="ChEBI" id="CHEBI:456216"/>
        <dbReference type="EC" id="2.7.11.1"/>
    </reaction>
</comment>
<dbReference type="Pfam" id="PF17667">
    <property type="entry name" value="Pkinase_fungal"/>
    <property type="match status" value="1"/>
</dbReference>
<dbReference type="InterPro" id="IPR011009">
    <property type="entry name" value="Kinase-like_dom_sf"/>
</dbReference>
<dbReference type="SUPFAM" id="SSF56112">
    <property type="entry name" value="Protein kinase-like (PK-like)"/>
    <property type="match status" value="1"/>
</dbReference>
<sequence length="957" mass="107131">MSTFIDNAAHFIANPLRKITSLFKRLCSLCILDMSQGPIDENVDLQPISEDLETLLTLLSHYAQNNTVPTSINVNIDIRLTTIAKRLAIQTIQLTSFIPLINSIISNATDVEIWNEVTQLVNTNEPIQSAEANMTTGEHGDAYHRRCSAPLEGPDQIMGTLKEALRTELAGTIFENVRGFYKKYFKGPKWANHCEEIAKHYKNRPDKETFKFPNNLTEKNVWEWIKAIQNEFIEPYKPDASCKNKEDFSLRADSFQTTGPNQIKSGLAIRQIDIFIKSGLAIRQIDIFIKSREKASKAHDWRDVLVLGELTELSTGQWVDKFLQLSVYMREVFSAQPLRQFAHGFLMFGTQLQLWVYDRSGPYSAEYIEIRESPEKLVYVLAAYMLMSDEEHGLDSILQREKGRLSVTIYDADTKKAKKIYLRSKPLVKQMAIVTRGTTVYISSDAKFVVKISWRAVGRLSEVELLMRAREVKGVATLIGSRNYKTISDLRSGLTFTEEMNRDIHPLELKMSTAGNSLQSGSSNPDGNVKFNEGVKRDSESVAGNDKIIQRRSKRSCVLSISRQAMHNASKAHVRKNGKSTGSRKRHVSRTVPNPATTNANPVAQDVTPETSSVSINLPAERSFSLAEGTNSSLGKRARNADDSDDEVQTVSEPDLKRLCISSNVGESLSEVVAEPVSNQVTNEPSGPAEQAGNIAESIPAASNADVIMADDSTVYRNRWETVIAAKPFGRAIDEKTTPLELICGLRDAIKGHQSLYMDTKILHRDISINNIILTDPKRNDGCHGVLIDLDLAISLADDNCSESSKTLTGTMEFMAVGLLHQYAYGKKNGCFNTYRHDLESFFFVLISVCIRFGWGSEKSPHLGMLRKWYKGEAVDMYFCKLGAISNASFKMNTVDVFSTKFSCLKGLASTLQKILFDRTNGPWLGTDPCPQNLYNPILKAFDDEIEKLKCESHPFK</sequence>
<dbReference type="PROSITE" id="PS00109">
    <property type="entry name" value="PROTEIN_KINASE_TYR"/>
    <property type="match status" value="1"/>
</dbReference>
<evidence type="ECO:0000256" key="1">
    <source>
        <dbReference type="ARBA" id="ARBA00012513"/>
    </source>
</evidence>
<feature type="compositionally biased region" description="Polar residues" evidence="4">
    <location>
        <begin position="514"/>
        <end position="526"/>
    </location>
</feature>
<dbReference type="EMBL" id="UNSH01000074">
    <property type="protein sequence ID" value="SZF05198.1"/>
    <property type="molecule type" value="Genomic_DNA"/>
</dbReference>
<evidence type="ECO:0000259" key="5">
    <source>
        <dbReference type="Pfam" id="PF17667"/>
    </source>
</evidence>
<dbReference type="VEuPathDB" id="FungiDB:BLGHR1_15998"/>
<feature type="region of interest" description="Disordered" evidence="4">
    <location>
        <begin position="626"/>
        <end position="651"/>
    </location>
</feature>
<dbReference type="InterPro" id="IPR008266">
    <property type="entry name" value="Tyr_kinase_AS"/>
</dbReference>
<evidence type="ECO:0000256" key="3">
    <source>
        <dbReference type="ARBA" id="ARBA00048679"/>
    </source>
</evidence>
<proteinExistence type="predicted"/>
<dbReference type="PANTHER" id="PTHR38248">
    <property type="entry name" value="FUNK1 6"/>
    <property type="match status" value="1"/>
</dbReference>
<feature type="compositionally biased region" description="Polar residues" evidence="4">
    <location>
        <begin position="591"/>
        <end position="613"/>
    </location>
</feature>
<name>A0A383V015_BLUHO</name>
<organism evidence="6 7">
    <name type="scientific">Blumeria hordei</name>
    <name type="common">Barley powdery mildew</name>
    <name type="synonym">Blumeria graminis f. sp. hordei</name>
    <dbReference type="NCBI Taxonomy" id="2867405"/>
    <lineage>
        <taxon>Eukaryota</taxon>
        <taxon>Fungi</taxon>
        <taxon>Dikarya</taxon>
        <taxon>Ascomycota</taxon>
        <taxon>Pezizomycotina</taxon>
        <taxon>Leotiomycetes</taxon>
        <taxon>Erysiphales</taxon>
        <taxon>Erysiphaceae</taxon>
        <taxon>Blumeria</taxon>
    </lineage>
</organism>
<feature type="compositionally biased region" description="Basic residues" evidence="4">
    <location>
        <begin position="570"/>
        <end position="589"/>
    </location>
</feature>
<evidence type="ECO:0000313" key="6">
    <source>
        <dbReference type="EMBL" id="SZF05198.1"/>
    </source>
</evidence>
<evidence type="ECO:0000256" key="4">
    <source>
        <dbReference type="SAM" id="MobiDB-lite"/>
    </source>
</evidence>
<evidence type="ECO:0000313" key="7">
    <source>
        <dbReference type="Proteomes" id="UP000275772"/>
    </source>
</evidence>
<feature type="domain" description="Fungal-type protein kinase" evidence="5">
    <location>
        <begin position="284"/>
        <end position="850"/>
    </location>
</feature>
<reference evidence="6 7" key="1">
    <citation type="submission" date="2017-11" db="EMBL/GenBank/DDBJ databases">
        <authorList>
            <person name="Kracher B."/>
        </authorList>
    </citation>
    <scope>NUCLEOTIDE SEQUENCE [LARGE SCALE GENOMIC DNA]</scope>
    <source>
        <strain evidence="6 7">RACE1</strain>
    </source>
</reference>
<dbReference type="GO" id="GO:0004674">
    <property type="term" value="F:protein serine/threonine kinase activity"/>
    <property type="evidence" value="ECO:0007669"/>
    <property type="project" value="UniProtKB-EC"/>
</dbReference>
<dbReference type="Proteomes" id="UP000275772">
    <property type="component" value="Unassembled WGS sequence"/>
</dbReference>
<dbReference type="Gene3D" id="1.10.510.10">
    <property type="entry name" value="Transferase(Phosphotransferase) domain 1"/>
    <property type="match status" value="1"/>
</dbReference>
<dbReference type="EC" id="2.7.11.1" evidence="1"/>
<evidence type="ECO:0000256" key="2">
    <source>
        <dbReference type="ARBA" id="ARBA00047899"/>
    </source>
</evidence>